<protein>
    <recommendedName>
        <fullName evidence="1">Ubiquitin-activating enzyme E1 C-terminal domain-containing protein</fullName>
    </recommendedName>
</protein>
<evidence type="ECO:0000313" key="2">
    <source>
        <dbReference type="EMBL" id="RCN29823.1"/>
    </source>
</evidence>
<organism evidence="2 3">
    <name type="scientific">Ancylostoma caninum</name>
    <name type="common">Dog hookworm</name>
    <dbReference type="NCBI Taxonomy" id="29170"/>
    <lineage>
        <taxon>Eukaryota</taxon>
        <taxon>Metazoa</taxon>
        <taxon>Ecdysozoa</taxon>
        <taxon>Nematoda</taxon>
        <taxon>Chromadorea</taxon>
        <taxon>Rhabditida</taxon>
        <taxon>Rhabditina</taxon>
        <taxon>Rhabditomorpha</taxon>
        <taxon>Strongyloidea</taxon>
        <taxon>Ancylostomatidae</taxon>
        <taxon>Ancylostomatinae</taxon>
        <taxon>Ancylostoma</taxon>
    </lineage>
</organism>
<dbReference type="Proteomes" id="UP000252519">
    <property type="component" value="Unassembled WGS sequence"/>
</dbReference>
<evidence type="ECO:0000313" key="3">
    <source>
        <dbReference type="Proteomes" id="UP000252519"/>
    </source>
</evidence>
<gene>
    <name evidence="2" type="ORF">ANCCAN_24412</name>
</gene>
<proteinExistence type="predicted"/>
<dbReference type="OrthoDB" id="10252231at2759"/>
<keyword evidence="3" id="KW-1185">Reference proteome</keyword>
<accession>A0A368FCH5</accession>
<evidence type="ECO:0000259" key="1">
    <source>
        <dbReference type="Pfam" id="PF09358"/>
    </source>
</evidence>
<sequence length="145" mass="16795">MFSVIAINVHEFQNETGIEVTTLSCCVSLVYSLFMDAKKRDRHLPMEWCVWFVFHAFIRESFSIPFEAFVENMPKHEVLRHHLSVLLEVMATDPKTDEDIEDPYITSYKATIFTHPALQHQNCLSSRFSLLSSQCRGSHSMVLII</sequence>
<dbReference type="STRING" id="29170.A0A368FCH5"/>
<name>A0A368FCH5_ANCCA</name>
<dbReference type="EMBL" id="JOJR01001766">
    <property type="protein sequence ID" value="RCN29823.1"/>
    <property type="molecule type" value="Genomic_DNA"/>
</dbReference>
<dbReference type="InterPro" id="IPR038252">
    <property type="entry name" value="UBA_E1_C_sf"/>
</dbReference>
<dbReference type="Pfam" id="PF09358">
    <property type="entry name" value="E1_UFD"/>
    <property type="match status" value="1"/>
</dbReference>
<dbReference type="AlphaFoldDB" id="A0A368FCH5"/>
<dbReference type="InterPro" id="IPR018965">
    <property type="entry name" value="Ub-activating_enz_E1_C"/>
</dbReference>
<comment type="caution">
    <text evidence="2">The sequence shown here is derived from an EMBL/GenBank/DDBJ whole genome shotgun (WGS) entry which is preliminary data.</text>
</comment>
<dbReference type="Gene3D" id="3.10.290.60">
    <property type="entry name" value="Ubiquitin-activating enzyme E1, UFD domain"/>
    <property type="match status" value="1"/>
</dbReference>
<feature type="domain" description="Ubiquitin-activating enzyme E1 C-terminal" evidence="1">
    <location>
        <begin position="10"/>
        <end position="47"/>
    </location>
</feature>
<reference evidence="2 3" key="1">
    <citation type="submission" date="2014-10" db="EMBL/GenBank/DDBJ databases">
        <title>Draft genome of the hookworm Ancylostoma caninum.</title>
        <authorList>
            <person name="Mitreva M."/>
        </authorList>
    </citation>
    <scope>NUCLEOTIDE SEQUENCE [LARGE SCALE GENOMIC DNA]</scope>
    <source>
        <strain evidence="2 3">Baltimore</strain>
    </source>
</reference>